<dbReference type="HOGENOM" id="CLU_3184885_0_0_10"/>
<dbReference type="EMBL" id="ABIB01000003">
    <property type="protein sequence ID" value="EDP96902.1"/>
    <property type="molecule type" value="Genomic_DNA"/>
</dbReference>
<name>A9DS92_9FLAO</name>
<accession>A9DS92</accession>
<comment type="caution">
    <text evidence="1">The sequence shown here is derived from an EMBL/GenBank/DDBJ whole genome shotgun (WGS) entry which is preliminary data.</text>
</comment>
<dbReference type="RefSeq" id="WP_007095955.1">
    <property type="nucleotide sequence ID" value="NZ_CP142125.1"/>
</dbReference>
<evidence type="ECO:0000313" key="1">
    <source>
        <dbReference type="EMBL" id="EDP96902.1"/>
    </source>
</evidence>
<keyword evidence="2" id="KW-1185">Reference proteome</keyword>
<protein>
    <submittedName>
        <fullName evidence="1">Uncharacterized protein</fullName>
    </submittedName>
</protein>
<gene>
    <name evidence="1" type="ORF">KAOT1_17103</name>
</gene>
<evidence type="ECO:0000313" key="2">
    <source>
        <dbReference type="Proteomes" id="UP000002945"/>
    </source>
</evidence>
<dbReference type="AlphaFoldDB" id="A9DS92"/>
<dbReference type="Proteomes" id="UP000002945">
    <property type="component" value="Unassembled WGS sequence"/>
</dbReference>
<organism evidence="1 2">
    <name type="scientific">Kordia algicida OT-1</name>
    <dbReference type="NCBI Taxonomy" id="391587"/>
    <lineage>
        <taxon>Bacteria</taxon>
        <taxon>Pseudomonadati</taxon>
        <taxon>Bacteroidota</taxon>
        <taxon>Flavobacteriia</taxon>
        <taxon>Flavobacteriales</taxon>
        <taxon>Flavobacteriaceae</taxon>
        <taxon>Kordia</taxon>
    </lineage>
</organism>
<sequence length="46" mass="5236">MIFQTLQHNIAALAQKFDTISSDRKAQLETLSAYIEKNTALKKLQN</sequence>
<proteinExistence type="predicted"/>
<reference evidence="1 2" key="1">
    <citation type="journal article" date="2011" name="J. Bacteriol.">
        <title>Genome sequence of the algicidal bacterium Kordia algicida OT-1.</title>
        <authorList>
            <person name="Lee H.S."/>
            <person name="Kang S.G."/>
            <person name="Kwon K.K."/>
            <person name="Lee J.H."/>
            <person name="Kim S.J."/>
        </authorList>
    </citation>
    <scope>NUCLEOTIDE SEQUENCE [LARGE SCALE GENOMIC DNA]</scope>
    <source>
        <strain evidence="1 2">OT-1</strain>
    </source>
</reference>